<dbReference type="Proteomes" id="UP000799302">
    <property type="component" value="Unassembled WGS sequence"/>
</dbReference>
<sequence>MFISIGPILPLPTKENAPPTKMEPANKYRLPSYTHFESPIEKLFGDQAITELGASVPANCSQQDTARCKSESDCKVVYILKVRLENHLAIKQHLDWEPVLPARENACSIFHQKPLAINEVLDLLQISIRSFFISDRLHLVRNTKSVIYPRVR</sequence>
<evidence type="ECO:0000313" key="2">
    <source>
        <dbReference type="Proteomes" id="UP000799302"/>
    </source>
</evidence>
<gene>
    <name evidence="1" type="ORF">BT63DRAFT_259094</name>
</gene>
<name>A0A6A6UCH7_9PEZI</name>
<protein>
    <submittedName>
        <fullName evidence="1">Uncharacterized protein</fullName>
    </submittedName>
</protein>
<proteinExistence type="predicted"/>
<reference evidence="1" key="1">
    <citation type="journal article" date="2020" name="Stud. Mycol.">
        <title>101 Dothideomycetes genomes: a test case for predicting lifestyles and emergence of pathogens.</title>
        <authorList>
            <person name="Haridas S."/>
            <person name="Albert R."/>
            <person name="Binder M."/>
            <person name="Bloem J."/>
            <person name="Labutti K."/>
            <person name="Salamov A."/>
            <person name="Andreopoulos B."/>
            <person name="Baker S."/>
            <person name="Barry K."/>
            <person name="Bills G."/>
            <person name="Bluhm B."/>
            <person name="Cannon C."/>
            <person name="Castanera R."/>
            <person name="Culley D."/>
            <person name="Daum C."/>
            <person name="Ezra D."/>
            <person name="Gonzalez J."/>
            <person name="Henrissat B."/>
            <person name="Kuo A."/>
            <person name="Liang C."/>
            <person name="Lipzen A."/>
            <person name="Lutzoni F."/>
            <person name="Magnuson J."/>
            <person name="Mondo S."/>
            <person name="Nolan M."/>
            <person name="Ohm R."/>
            <person name="Pangilinan J."/>
            <person name="Park H.-J."/>
            <person name="Ramirez L."/>
            <person name="Alfaro M."/>
            <person name="Sun H."/>
            <person name="Tritt A."/>
            <person name="Yoshinaga Y."/>
            <person name="Zwiers L.-H."/>
            <person name="Turgeon B."/>
            <person name="Goodwin S."/>
            <person name="Spatafora J."/>
            <person name="Crous P."/>
            <person name="Grigoriev I."/>
        </authorList>
    </citation>
    <scope>NUCLEOTIDE SEQUENCE</scope>
    <source>
        <strain evidence="1">CBS 115976</strain>
    </source>
</reference>
<accession>A0A6A6UCH7</accession>
<keyword evidence="2" id="KW-1185">Reference proteome</keyword>
<dbReference type="AlphaFoldDB" id="A0A6A6UCH7"/>
<organism evidence="1 2">
    <name type="scientific">Microthyrium microscopicum</name>
    <dbReference type="NCBI Taxonomy" id="703497"/>
    <lineage>
        <taxon>Eukaryota</taxon>
        <taxon>Fungi</taxon>
        <taxon>Dikarya</taxon>
        <taxon>Ascomycota</taxon>
        <taxon>Pezizomycotina</taxon>
        <taxon>Dothideomycetes</taxon>
        <taxon>Dothideomycetes incertae sedis</taxon>
        <taxon>Microthyriales</taxon>
        <taxon>Microthyriaceae</taxon>
        <taxon>Microthyrium</taxon>
    </lineage>
</organism>
<evidence type="ECO:0000313" key="1">
    <source>
        <dbReference type="EMBL" id="KAF2669346.1"/>
    </source>
</evidence>
<dbReference type="EMBL" id="MU004235">
    <property type="protein sequence ID" value="KAF2669346.1"/>
    <property type="molecule type" value="Genomic_DNA"/>
</dbReference>